<proteinExistence type="inferred from homology"/>
<dbReference type="NCBIfam" id="TIGR01027">
    <property type="entry name" value="proB"/>
    <property type="match status" value="1"/>
</dbReference>
<comment type="pathway">
    <text evidence="8">Amino-acid biosynthesis; L-proline biosynthesis; L-glutamate 5-semialdehyde from L-glutamate: step 1/2.</text>
</comment>
<evidence type="ECO:0000256" key="7">
    <source>
        <dbReference type="ARBA" id="ARBA00022840"/>
    </source>
</evidence>
<sequence>MTNPLDGHRRIVIKIGSSLLVDRDRGMKRTWLESLGEDIARLTQEGRQILVVSSGAIAMGRKLLKMPRGALRLEENQAAAAVGQIALSRTYSEILSRHGLETGQILLTIGDTEERRRYLNARATLATLIDLGAIPVINENDTVATSEIRYGDNDRLAARVATMVDADLLVLLSDVDGLYTAPPAENPFAEHIPLVETITPEIEEMAGAAGSELSRGGMKTKIDAGKIATGSGTAMIITAGQRLYPLSAIERGERATLFLASGTPRTARKRWIAGHLKPHGALVVDEGAVAALSSGKSLLAAGVVSVHGEFSRGDPILITRADGSEVARGIVAYDNDDARKIAGLRSSAVSEALGYEARAAMVHRDDLVLSHAVEIIASEVASLMAEDAEADRAARSAAANG</sequence>
<dbReference type="InterPro" id="IPR001048">
    <property type="entry name" value="Asp/Glu/Uridylate_kinase"/>
</dbReference>
<comment type="caution">
    <text evidence="8">Lacks conserved residue(s) required for the propagation of feature annotation.</text>
</comment>
<evidence type="ECO:0000256" key="8">
    <source>
        <dbReference type="HAMAP-Rule" id="MF_00456"/>
    </source>
</evidence>
<dbReference type="PROSITE" id="PS00902">
    <property type="entry name" value="GLUTAMATE_5_KINASE"/>
    <property type="match status" value="1"/>
</dbReference>
<dbReference type="PIRSF" id="PIRSF000729">
    <property type="entry name" value="GK"/>
    <property type="match status" value="1"/>
</dbReference>
<dbReference type="InterPro" id="IPR002478">
    <property type="entry name" value="PUA"/>
</dbReference>
<dbReference type="PROSITE" id="PS50890">
    <property type="entry name" value="PUA"/>
    <property type="match status" value="1"/>
</dbReference>
<dbReference type="GO" id="GO:0003723">
    <property type="term" value="F:RNA binding"/>
    <property type="evidence" value="ECO:0007669"/>
    <property type="project" value="InterPro"/>
</dbReference>
<organism evidence="10 11">
    <name type="scientific">Jiella pacifica</name>
    <dbReference type="NCBI Taxonomy" id="2696469"/>
    <lineage>
        <taxon>Bacteria</taxon>
        <taxon>Pseudomonadati</taxon>
        <taxon>Pseudomonadota</taxon>
        <taxon>Alphaproteobacteria</taxon>
        <taxon>Hyphomicrobiales</taxon>
        <taxon>Aurantimonadaceae</taxon>
        <taxon>Jiella</taxon>
    </lineage>
</organism>
<comment type="similarity">
    <text evidence="8">Belongs to the glutamate 5-kinase family.</text>
</comment>
<evidence type="ECO:0000313" key="11">
    <source>
        <dbReference type="Proteomes" id="UP000469011"/>
    </source>
</evidence>
<dbReference type="SMART" id="SM00359">
    <property type="entry name" value="PUA"/>
    <property type="match status" value="1"/>
</dbReference>
<dbReference type="HAMAP" id="MF_00456">
    <property type="entry name" value="ProB"/>
    <property type="match status" value="1"/>
</dbReference>
<dbReference type="FunFam" id="3.40.1160.10:FF:000018">
    <property type="entry name" value="Glutamate 5-kinase"/>
    <property type="match status" value="1"/>
</dbReference>
<evidence type="ECO:0000256" key="3">
    <source>
        <dbReference type="ARBA" id="ARBA00022650"/>
    </source>
</evidence>
<dbReference type="EMBL" id="JAAAMG010000001">
    <property type="protein sequence ID" value="NDW03005.1"/>
    <property type="molecule type" value="Genomic_DNA"/>
</dbReference>
<dbReference type="PANTHER" id="PTHR43654">
    <property type="entry name" value="GLUTAMATE 5-KINASE"/>
    <property type="match status" value="1"/>
</dbReference>
<dbReference type="CDD" id="cd21157">
    <property type="entry name" value="PUA_G5K"/>
    <property type="match status" value="1"/>
</dbReference>
<keyword evidence="1 8" id="KW-0963">Cytoplasm</keyword>
<dbReference type="InterPro" id="IPR036393">
    <property type="entry name" value="AceGlu_kinase-like_sf"/>
</dbReference>
<dbReference type="Pfam" id="PF00696">
    <property type="entry name" value="AA_kinase"/>
    <property type="match status" value="1"/>
</dbReference>
<dbReference type="SUPFAM" id="SSF88697">
    <property type="entry name" value="PUA domain-like"/>
    <property type="match status" value="1"/>
</dbReference>
<dbReference type="RefSeq" id="WP_163460629.1">
    <property type="nucleotide sequence ID" value="NZ_JAAAMG010000001.1"/>
</dbReference>
<feature type="binding site" evidence="8">
    <location>
        <begin position="173"/>
        <end position="174"/>
    </location>
    <ligand>
        <name>ATP</name>
        <dbReference type="ChEBI" id="CHEBI:30616"/>
    </ligand>
</feature>
<keyword evidence="5 8" id="KW-0547">Nucleotide-binding</keyword>
<dbReference type="AlphaFoldDB" id="A0A6N9SYJ3"/>
<comment type="function">
    <text evidence="8">Catalyzes the transfer of a phosphate group to glutamate to form L-glutamate 5-phosphate.</text>
</comment>
<dbReference type="UniPathway" id="UPA00098">
    <property type="reaction ID" value="UER00359"/>
</dbReference>
<feature type="binding site" evidence="8">
    <location>
        <position position="14"/>
    </location>
    <ligand>
        <name>ATP</name>
        <dbReference type="ChEBI" id="CHEBI:30616"/>
    </ligand>
</feature>
<evidence type="ECO:0000259" key="9">
    <source>
        <dbReference type="SMART" id="SM00359"/>
    </source>
</evidence>
<dbReference type="InterPro" id="IPR001057">
    <property type="entry name" value="Glu/AcGlu_kinase"/>
</dbReference>
<comment type="caution">
    <text evidence="10">The sequence shown here is derived from an EMBL/GenBank/DDBJ whole genome shotgun (WGS) entry which is preliminary data.</text>
</comment>
<evidence type="ECO:0000256" key="1">
    <source>
        <dbReference type="ARBA" id="ARBA00022490"/>
    </source>
</evidence>
<dbReference type="GO" id="GO:0055129">
    <property type="term" value="P:L-proline biosynthetic process"/>
    <property type="evidence" value="ECO:0007669"/>
    <property type="project" value="UniProtKB-UniRule"/>
</dbReference>
<dbReference type="Proteomes" id="UP000469011">
    <property type="component" value="Unassembled WGS sequence"/>
</dbReference>
<evidence type="ECO:0000256" key="4">
    <source>
        <dbReference type="ARBA" id="ARBA00022679"/>
    </source>
</evidence>
<dbReference type="FunFam" id="2.30.130.10:FF:000007">
    <property type="entry name" value="Glutamate 5-kinase"/>
    <property type="match status" value="1"/>
</dbReference>
<dbReference type="InterPro" id="IPR015947">
    <property type="entry name" value="PUA-like_sf"/>
</dbReference>
<name>A0A6N9SYJ3_9HYPH</name>
<keyword evidence="4 8" id="KW-0808">Transferase</keyword>
<accession>A0A6N9SYJ3</accession>
<dbReference type="GO" id="GO:0004349">
    <property type="term" value="F:glutamate 5-kinase activity"/>
    <property type="evidence" value="ECO:0007669"/>
    <property type="project" value="UniProtKB-UniRule"/>
</dbReference>
<dbReference type="EC" id="2.7.2.11" evidence="8"/>
<dbReference type="InterPro" id="IPR011529">
    <property type="entry name" value="Glu_5kinase"/>
</dbReference>
<feature type="binding site" evidence="8">
    <location>
        <position position="153"/>
    </location>
    <ligand>
        <name>substrate</name>
    </ligand>
</feature>
<dbReference type="GO" id="GO:0005829">
    <property type="term" value="C:cytosol"/>
    <property type="evidence" value="ECO:0007669"/>
    <property type="project" value="TreeGrafter"/>
</dbReference>
<keyword evidence="11" id="KW-1185">Reference proteome</keyword>
<comment type="catalytic activity">
    <reaction evidence="8">
        <text>L-glutamate + ATP = L-glutamyl 5-phosphate + ADP</text>
        <dbReference type="Rhea" id="RHEA:14877"/>
        <dbReference type="ChEBI" id="CHEBI:29985"/>
        <dbReference type="ChEBI" id="CHEBI:30616"/>
        <dbReference type="ChEBI" id="CHEBI:58274"/>
        <dbReference type="ChEBI" id="CHEBI:456216"/>
        <dbReference type="EC" id="2.7.2.11"/>
    </reaction>
</comment>
<comment type="subcellular location">
    <subcellularLocation>
        <location evidence="8">Cytoplasm</location>
    </subcellularLocation>
</comment>
<dbReference type="InterPro" id="IPR041739">
    <property type="entry name" value="G5K_ProB"/>
</dbReference>
<feature type="domain" description="PUA" evidence="9">
    <location>
        <begin position="280"/>
        <end position="362"/>
    </location>
</feature>
<dbReference type="GO" id="GO:0005524">
    <property type="term" value="F:ATP binding"/>
    <property type="evidence" value="ECO:0007669"/>
    <property type="project" value="UniProtKB-KW"/>
</dbReference>
<dbReference type="CDD" id="cd04242">
    <property type="entry name" value="AAK_G5K_ProB"/>
    <property type="match status" value="1"/>
</dbReference>
<feature type="binding site" evidence="8">
    <location>
        <position position="141"/>
    </location>
    <ligand>
        <name>substrate</name>
    </ligand>
</feature>
<keyword evidence="3 8" id="KW-0641">Proline biosynthesis</keyword>
<feature type="binding site" evidence="8">
    <location>
        <position position="54"/>
    </location>
    <ligand>
        <name>substrate</name>
    </ligand>
</feature>
<reference evidence="10 11" key="1">
    <citation type="submission" date="2020-01" db="EMBL/GenBank/DDBJ databases">
        <title>Jiella pacifica sp. nov.</title>
        <authorList>
            <person name="Xue Z."/>
            <person name="Zhu S."/>
            <person name="Chen J."/>
            <person name="Yang J."/>
        </authorList>
    </citation>
    <scope>NUCLEOTIDE SEQUENCE [LARGE SCALE GENOMIC DNA]</scope>
    <source>
        <strain evidence="10 11">40Bstr34</strain>
    </source>
</reference>
<evidence type="ECO:0000256" key="6">
    <source>
        <dbReference type="ARBA" id="ARBA00022777"/>
    </source>
</evidence>
<dbReference type="InterPro" id="IPR005715">
    <property type="entry name" value="Glu_5kinase/COase_Synthase"/>
</dbReference>
<dbReference type="Pfam" id="PF01472">
    <property type="entry name" value="PUA"/>
    <property type="match status" value="1"/>
</dbReference>
<dbReference type="SUPFAM" id="SSF53633">
    <property type="entry name" value="Carbamate kinase-like"/>
    <property type="match status" value="1"/>
</dbReference>
<evidence type="ECO:0000313" key="10">
    <source>
        <dbReference type="EMBL" id="NDW03005.1"/>
    </source>
</evidence>
<dbReference type="PRINTS" id="PR00474">
    <property type="entry name" value="GLU5KINASE"/>
</dbReference>
<gene>
    <name evidence="8" type="primary">proB</name>
    <name evidence="10" type="ORF">GTK09_01060</name>
</gene>
<dbReference type="Gene3D" id="3.40.1160.10">
    <property type="entry name" value="Acetylglutamate kinase-like"/>
    <property type="match status" value="2"/>
</dbReference>
<keyword evidence="7 8" id="KW-0067">ATP-binding</keyword>
<dbReference type="InterPro" id="IPR019797">
    <property type="entry name" value="Glutamate_5-kinase_CS"/>
</dbReference>
<keyword evidence="6 8" id="KW-0418">Kinase</keyword>
<keyword evidence="2 8" id="KW-0028">Amino-acid biosynthesis</keyword>
<dbReference type="PANTHER" id="PTHR43654:SF1">
    <property type="entry name" value="ISOPENTENYL PHOSPHATE KINASE"/>
    <property type="match status" value="1"/>
</dbReference>
<protein>
    <recommendedName>
        <fullName evidence="8">Glutamate 5-kinase</fullName>
        <ecNumber evidence="8">2.7.2.11</ecNumber>
    </recommendedName>
    <alternativeName>
        <fullName evidence="8">Gamma-glutamyl kinase</fullName>
        <shortName evidence="8">GK</shortName>
    </alternativeName>
</protein>
<dbReference type="InterPro" id="IPR036974">
    <property type="entry name" value="PUA_sf"/>
</dbReference>
<evidence type="ECO:0000256" key="5">
    <source>
        <dbReference type="ARBA" id="ARBA00022741"/>
    </source>
</evidence>
<dbReference type="Gene3D" id="2.30.130.10">
    <property type="entry name" value="PUA domain"/>
    <property type="match status" value="1"/>
</dbReference>
<evidence type="ECO:0000256" key="2">
    <source>
        <dbReference type="ARBA" id="ARBA00022605"/>
    </source>
</evidence>